<dbReference type="NCBIfam" id="TIGR00732">
    <property type="entry name" value="dprA"/>
    <property type="match status" value="1"/>
</dbReference>
<dbReference type="RefSeq" id="WP_203078590.1">
    <property type="nucleotide sequence ID" value="NZ_JAENHO010000025.1"/>
</dbReference>
<dbReference type="InterPro" id="IPR036390">
    <property type="entry name" value="WH_DNA-bd_sf"/>
</dbReference>
<comment type="caution">
    <text evidence="3">The sequence shown here is derived from an EMBL/GenBank/DDBJ whole genome shotgun (WGS) entry which is preliminary data.</text>
</comment>
<organism evidence="3 4">
    <name type="scientific">Paractinoplanes lichenicola</name>
    <dbReference type="NCBI Taxonomy" id="2802976"/>
    <lineage>
        <taxon>Bacteria</taxon>
        <taxon>Bacillati</taxon>
        <taxon>Actinomycetota</taxon>
        <taxon>Actinomycetes</taxon>
        <taxon>Micromonosporales</taxon>
        <taxon>Micromonosporaceae</taxon>
        <taxon>Paractinoplanes</taxon>
    </lineage>
</organism>
<dbReference type="SUPFAM" id="SSF102405">
    <property type="entry name" value="MCP/YpsA-like"/>
    <property type="match status" value="1"/>
</dbReference>
<evidence type="ECO:0000256" key="1">
    <source>
        <dbReference type="ARBA" id="ARBA00006525"/>
    </source>
</evidence>
<dbReference type="Pfam" id="PF02481">
    <property type="entry name" value="DNA_processg_A"/>
    <property type="match status" value="1"/>
</dbReference>
<evidence type="ECO:0000313" key="4">
    <source>
        <dbReference type="Proteomes" id="UP000598996"/>
    </source>
</evidence>
<dbReference type="Proteomes" id="UP000598996">
    <property type="component" value="Unassembled WGS sequence"/>
</dbReference>
<proteinExistence type="inferred from homology"/>
<accession>A0ABS1W5T1</accession>
<reference evidence="3 4" key="1">
    <citation type="submission" date="2021-01" db="EMBL/GenBank/DDBJ databases">
        <title>Actinoplanes sp. nov. LDG1-01 isolated from lichen.</title>
        <authorList>
            <person name="Saeng-In P."/>
            <person name="Phongsopitanun W."/>
            <person name="Kanchanasin P."/>
            <person name="Yuki M."/>
            <person name="Kudo T."/>
            <person name="Ohkuma M."/>
            <person name="Tanasupawat S."/>
        </authorList>
    </citation>
    <scope>NUCLEOTIDE SEQUENCE [LARGE SCALE GENOMIC DNA]</scope>
    <source>
        <strain evidence="3 4">LDG1-01</strain>
    </source>
</reference>
<dbReference type="Gene3D" id="3.40.50.450">
    <property type="match status" value="1"/>
</dbReference>
<dbReference type="PANTHER" id="PTHR43022:SF1">
    <property type="entry name" value="PROTEIN SMF"/>
    <property type="match status" value="1"/>
</dbReference>
<dbReference type="EMBL" id="JAENHO010000025">
    <property type="protein sequence ID" value="MBL7262043.1"/>
    <property type="molecule type" value="Genomic_DNA"/>
</dbReference>
<dbReference type="InterPro" id="IPR003488">
    <property type="entry name" value="DprA"/>
</dbReference>
<protein>
    <submittedName>
        <fullName evidence="3">DNA-protecting protein DprA</fullName>
    </submittedName>
</protein>
<gene>
    <name evidence="3" type="primary">dprA</name>
    <name evidence="3" type="ORF">JKJ07_48005</name>
</gene>
<name>A0ABS1W5T1_9ACTN</name>
<keyword evidence="4" id="KW-1185">Reference proteome</keyword>
<dbReference type="InterPro" id="IPR057666">
    <property type="entry name" value="DrpA_SLOG"/>
</dbReference>
<feature type="domain" description="Smf/DprA SLOG" evidence="2">
    <location>
        <begin position="96"/>
        <end position="322"/>
    </location>
</feature>
<dbReference type="PANTHER" id="PTHR43022">
    <property type="entry name" value="PROTEIN SMF"/>
    <property type="match status" value="1"/>
</dbReference>
<comment type="similarity">
    <text evidence="1">Belongs to the DprA/Smf family.</text>
</comment>
<dbReference type="SUPFAM" id="SSF46785">
    <property type="entry name" value="Winged helix' DNA-binding domain"/>
    <property type="match status" value="1"/>
</dbReference>
<sequence>MDDLFSSPTRPLPIPAAGDGDRAARVALTWLAEPGNRTVWSLVEQDGAETALARVLRGDVPDKALRAAAIAKAANLDPRRLAEVTLRRAERLGARIVVPSDDEWPERVGALATLTLEGNQRINHDVRPPLCFWVRGDWPLGETLERSVAVVGARAASSYGIHATNEIAYGLAEQNWTVVSGGAFGIDAAAHRAALAAGGRTVAVLACGVDRPYPMGNTAMFEQIAQTGLLISEWPPGSEPHKHRFLIRNRVIAAATAGTVLVEAAARSGAIQTMGRVLALGRPAMVVPGPITSAMSVGCHELLRSRPDATLVTGPADVLEAVGQVGEYQADVPRGPEHRRDNLDEESALILESVPRRGTITPEDLAARAGLSLRLVLRRLSLLELTGLIERRGTGVALGRRNR</sequence>
<evidence type="ECO:0000259" key="2">
    <source>
        <dbReference type="Pfam" id="PF02481"/>
    </source>
</evidence>
<evidence type="ECO:0000313" key="3">
    <source>
        <dbReference type="EMBL" id="MBL7262043.1"/>
    </source>
</evidence>